<dbReference type="Proteomes" id="UP000192674">
    <property type="component" value="Unassembled WGS sequence"/>
</dbReference>
<proteinExistence type="predicted"/>
<name>A0A1Y5XSV9_KIBAR</name>
<evidence type="ECO:0000256" key="1">
    <source>
        <dbReference type="SAM" id="SignalP"/>
    </source>
</evidence>
<protein>
    <submittedName>
        <fullName evidence="2">Uncharacterized protein</fullName>
    </submittedName>
</protein>
<evidence type="ECO:0000313" key="2">
    <source>
        <dbReference type="EMBL" id="SMD15612.1"/>
    </source>
</evidence>
<dbReference type="AlphaFoldDB" id="A0A1Y5XSV9"/>
<reference evidence="2 3" key="1">
    <citation type="submission" date="2017-04" db="EMBL/GenBank/DDBJ databases">
        <authorList>
            <person name="Afonso C.L."/>
            <person name="Miller P.J."/>
            <person name="Scott M.A."/>
            <person name="Spackman E."/>
            <person name="Goraichik I."/>
            <person name="Dimitrov K.M."/>
            <person name="Suarez D.L."/>
            <person name="Swayne D.E."/>
        </authorList>
    </citation>
    <scope>NUCLEOTIDE SEQUENCE [LARGE SCALE GENOMIC DNA]</scope>
    <source>
        <strain evidence="2 3">DSM 43828</strain>
    </source>
</reference>
<organism evidence="2 3">
    <name type="scientific">Kibdelosporangium aridum</name>
    <dbReference type="NCBI Taxonomy" id="2030"/>
    <lineage>
        <taxon>Bacteria</taxon>
        <taxon>Bacillati</taxon>
        <taxon>Actinomycetota</taxon>
        <taxon>Actinomycetes</taxon>
        <taxon>Pseudonocardiales</taxon>
        <taxon>Pseudonocardiaceae</taxon>
        <taxon>Kibdelosporangium</taxon>
    </lineage>
</organism>
<dbReference type="EMBL" id="FWXV01000004">
    <property type="protein sequence ID" value="SMD15612.1"/>
    <property type="molecule type" value="Genomic_DNA"/>
</dbReference>
<sequence>MPPRSILKPVATLVTSAVLLTGFAPTALAATEATKTSAAITAQQENLLVTLRQAVTTEQIEALTAQAAAAGDTATVTRLNDAKATLSQMSIEDIGDIDWIEAFKLAFKILQPVAVAALRYGGPVASAIIEYIGEALSRFPEWGEPLNELFFKPIAELIRVWAPRLADLIESIKIDNVPRDEAIARVADHLRTEKGLSEAAATVLSKGLIANA</sequence>
<feature type="signal peptide" evidence="1">
    <location>
        <begin position="1"/>
        <end position="29"/>
    </location>
</feature>
<keyword evidence="3" id="KW-1185">Reference proteome</keyword>
<dbReference type="RefSeq" id="WP_084429660.1">
    <property type="nucleotide sequence ID" value="NZ_FWXV01000004.1"/>
</dbReference>
<feature type="chain" id="PRO_5012622034" evidence="1">
    <location>
        <begin position="30"/>
        <end position="212"/>
    </location>
</feature>
<evidence type="ECO:0000313" key="3">
    <source>
        <dbReference type="Proteomes" id="UP000192674"/>
    </source>
</evidence>
<gene>
    <name evidence="2" type="ORF">SAMN05661093_05302</name>
</gene>
<keyword evidence="1" id="KW-0732">Signal</keyword>
<dbReference type="OrthoDB" id="3682287at2"/>
<accession>A0A1Y5XSV9</accession>